<dbReference type="PROSITE" id="PS50109">
    <property type="entry name" value="HIS_KIN"/>
    <property type="match status" value="1"/>
</dbReference>
<evidence type="ECO:0000256" key="4">
    <source>
        <dbReference type="ARBA" id="ARBA00022679"/>
    </source>
</evidence>
<dbReference type="EMBL" id="WJNH01000002">
    <property type="protein sequence ID" value="MRG85255.1"/>
    <property type="molecule type" value="Genomic_DNA"/>
</dbReference>
<dbReference type="Gene3D" id="3.30.565.10">
    <property type="entry name" value="Histidine kinase-like ATPase, C-terminal domain"/>
    <property type="match status" value="1"/>
</dbReference>
<keyword evidence="7" id="KW-0067">ATP-binding</keyword>
<evidence type="ECO:0000313" key="12">
    <source>
        <dbReference type="Proteomes" id="UP000480185"/>
    </source>
</evidence>
<evidence type="ECO:0000256" key="3">
    <source>
        <dbReference type="ARBA" id="ARBA00022553"/>
    </source>
</evidence>
<dbReference type="InterPro" id="IPR005467">
    <property type="entry name" value="His_kinase_dom"/>
</dbReference>
<dbReference type="PRINTS" id="PR00344">
    <property type="entry name" value="BCTRLSENSOR"/>
</dbReference>
<keyword evidence="12" id="KW-1185">Reference proteome</keyword>
<dbReference type="Gene3D" id="1.10.287.130">
    <property type="match status" value="1"/>
</dbReference>
<keyword evidence="9" id="KW-0472">Membrane</keyword>
<dbReference type="GO" id="GO:0005524">
    <property type="term" value="F:ATP binding"/>
    <property type="evidence" value="ECO:0007669"/>
    <property type="project" value="UniProtKB-KW"/>
</dbReference>
<evidence type="ECO:0000256" key="7">
    <source>
        <dbReference type="ARBA" id="ARBA00022840"/>
    </source>
</evidence>
<dbReference type="GO" id="GO:0000155">
    <property type="term" value="F:phosphorelay sensor kinase activity"/>
    <property type="evidence" value="ECO:0007669"/>
    <property type="project" value="InterPro"/>
</dbReference>
<dbReference type="AlphaFoldDB" id="A0A6G1X2X7"/>
<evidence type="ECO:0000256" key="9">
    <source>
        <dbReference type="SAM" id="Phobius"/>
    </source>
</evidence>
<dbReference type="EC" id="2.7.13.3" evidence="2"/>
<dbReference type="InterPro" id="IPR036890">
    <property type="entry name" value="HATPase_C_sf"/>
</dbReference>
<evidence type="ECO:0000256" key="2">
    <source>
        <dbReference type="ARBA" id="ARBA00012438"/>
    </source>
</evidence>
<accession>A0A6G1X2X7</accession>
<dbReference type="SUPFAM" id="SSF55874">
    <property type="entry name" value="ATPase domain of HSP90 chaperone/DNA topoisomerase II/histidine kinase"/>
    <property type="match status" value="1"/>
</dbReference>
<evidence type="ECO:0000313" key="11">
    <source>
        <dbReference type="EMBL" id="MRG85255.1"/>
    </source>
</evidence>
<comment type="catalytic activity">
    <reaction evidence="1">
        <text>ATP + protein L-histidine = ADP + protein N-phospho-L-histidine.</text>
        <dbReference type="EC" id="2.7.13.3"/>
    </reaction>
</comment>
<feature type="transmembrane region" description="Helical" evidence="9">
    <location>
        <begin position="28"/>
        <end position="49"/>
    </location>
</feature>
<evidence type="ECO:0000259" key="10">
    <source>
        <dbReference type="PROSITE" id="PS50109"/>
    </source>
</evidence>
<dbReference type="Pfam" id="PF00512">
    <property type="entry name" value="HisKA"/>
    <property type="match status" value="1"/>
</dbReference>
<dbReference type="InterPro" id="IPR003594">
    <property type="entry name" value="HATPase_dom"/>
</dbReference>
<evidence type="ECO:0000256" key="8">
    <source>
        <dbReference type="ARBA" id="ARBA00023012"/>
    </source>
</evidence>
<feature type="domain" description="Histidine kinase" evidence="10">
    <location>
        <begin position="225"/>
        <end position="437"/>
    </location>
</feature>
<dbReference type="InterPro" id="IPR004358">
    <property type="entry name" value="Sig_transdc_His_kin-like_C"/>
</dbReference>
<dbReference type="PANTHER" id="PTHR43547:SF2">
    <property type="entry name" value="HYBRID SIGNAL TRANSDUCTION HISTIDINE KINASE C"/>
    <property type="match status" value="1"/>
</dbReference>
<keyword evidence="9" id="KW-1133">Transmembrane helix</keyword>
<protein>
    <recommendedName>
        <fullName evidence="2">histidine kinase</fullName>
        <ecNumber evidence="2">2.7.13.3</ecNumber>
    </recommendedName>
</protein>
<keyword evidence="9" id="KW-0812">Transmembrane</keyword>
<dbReference type="SUPFAM" id="SSF47384">
    <property type="entry name" value="Homodimeric domain of signal transducing histidine kinase"/>
    <property type="match status" value="1"/>
</dbReference>
<feature type="transmembrane region" description="Helical" evidence="9">
    <location>
        <begin position="70"/>
        <end position="91"/>
    </location>
</feature>
<keyword evidence="8" id="KW-0902">Two-component regulatory system</keyword>
<dbReference type="PANTHER" id="PTHR43547">
    <property type="entry name" value="TWO-COMPONENT HISTIDINE KINASE"/>
    <property type="match status" value="1"/>
</dbReference>
<dbReference type="CDD" id="cd00082">
    <property type="entry name" value="HisKA"/>
    <property type="match status" value="1"/>
</dbReference>
<dbReference type="InterPro" id="IPR003661">
    <property type="entry name" value="HisK_dim/P_dom"/>
</dbReference>
<keyword evidence="4" id="KW-0808">Transferase</keyword>
<dbReference type="Pfam" id="PF02518">
    <property type="entry name" value="HATPase_c"/>
    <property type="match status" value="1"/>
</dbReference>
<reference evidence="11 12" key="1">
    <citation type="submission" date="2019-11" db="EMBL/GenBank/DDBJ databases">
        <authorList>
            <person name="Li J."/>
        </authorList>
    </citation>
    <scope>NUCLEOTIDE SEQUENCE [LARGE SCALE GENOMIC DNA]</scope>
    <source>
        <strain evidence="11 12">J4</strain>
    </source>
</reference>
<feature type="transmembrane region" description="Helical" evidence="9">
    <location>
        <begin position="111"/>
        <end position="140"/>
    </location>
</feature>
<dbReference type="InterPro" id="IPR036097">
    <property type="entry name" value="HisK_dim/P_sf"/>
</dbReference>
<comment type="caution">
    <text evidence="11">The sequence shown here is derived from an EMBL/GenBank/DDBJ whole genome shotgun (WGS) entry which is preliminary data.</text>
</comment>
<evidence type="ECO:0000256" key="5">
    <source>
        <dbReference type="ARBA" id="ARBA00022741"/>
    </source>
</evidence>
<feature type="transmembrane region" description="Helical" evidence="9">
    <location>
        <begin position="152"/>
        <end position="171"/>
    </location>
</feature>
<evidence type="ECO:0000256" key="1">
    <source>
        <dbReference type="ARBA" id="ARBA00000085"/>
    </source>
</evidence>
<proteinExistence type="predicted"/>
<dbReference type="SMART" id="SM00387">
    <property type="entry name" value="HATPase_c"/>
    <property type="match status" value="1"/>
</dbReference>
<name>A0A6G1X2X7_9BACI</name>
<feature type="transmembrane region" description="Helical" evidence="9">
    <location>
        <begin position="177"/>
        <end position="196"/>
    </location>
</feature>
<evidence type="ECO:0000256" key="6">
    <source>
        <dbReference type="ARBA" id="ARBA00022777"/>
    </source>
</evidence>
<dbReference type="SMART" id="SM00388">
    <property type="entry name" value="HisKA"/>
    <property type="match status" value="1"/>
</dbReference>
<keyword evidence="5" id="KW-0547">Nucleotide-binding</keyword>
<gene>
    <name evidence="11" type="ORF">GH754_02805</name>
</gene>
<organism evidence="11 12">
    <name type="scientific">Salinibacillus xinjiangensis</name>
    <dbReference type="NCBI Taxonomy" id="1229268"/>
    <lineage>
        <taxon>Bacteria</taxon>
        <taxon>Bacillati</taxon>
        <taxon>Bacillota</taxon>
        <taxon>Bacilli</taxon>
        <taxon>Bacillales</taxon>
        <taxon>Bacillaceae</taxon>
        <taxon>Salinibacillus</taxon>
    </lineage>
</organism>
<keyword evidence="6" id="KW-0418">Kinase</keyword>
<keyword evidence="3" id="KW-0597">Phosphoprotein</keyword>
<sequence>MLCITFWQIDIAILYIVSPNLNEGITLFLFKLFRLGPMVALPLLLYICFEVYKSSVPKTNRFLDKVAKLILNKKMIFLSFISAAIVYGINWTNYGIKDLRLLNNSHLHLDYYFPVYGILNWTFIIHLVAFLILLVALIFVGNSLDHGKMKSFLKTLVISSLILFLFGWTNFVPSYQILVSSIAVLIYSIFILLSFIKMYNDFNTEYLNVVQRQNKLDYIGNLTASLIHEVKNSLSIIKGYSEIIPSIQKLEPQTEKIMGQVITSSNQLSKLVNAYNQFLKNDIEMEFESKNVVNSIKMAAQMMDNMLKEQQVHIEITPENKGVNAYINNTYFTQVFINLIKNAIEATPSDRLERVIKFNVIDFDNTKVIIDMYDCGCGISRDKWDKVFLPYNSSKSEGTGLGLPFCSKVMFSHRGFIDIVSSNSDGTHFRLQIPKNKFVEIDKVS</sequence>
<dbReference type="Proteomes" id="UP000480185">
    <property type="component" value="Unassembled WGS sequence"/>
</dbReference>